<comment type="caution">
    <text evidence="2">The sequence shown here is derived from an EMBL/GenBank/DDBJ whole genome shotgun (WGS) entry which is preliminary data.</text>
</comment>
<feature type="coiled-coil region" evidence="1">
    <location>
        <begin position="305"/>
        <end position="332"/>
    </location>
</feature>
<evidence type="ECO:0000313" key="3">
    <source>
        <dbReference type="Proteomes" id="UP000590524"/>
    </source>
</evidence>
<name>A0A7W6LRI1_9SPHN</name>
<dbReference type="AlphaFoldDB" id="A0A7W6LRI1"/>
<sequence length="435" mass="45864">MVLFSDALTLDAPRRTSDGYMAVRAKAARTGTYAYLGSEIDPDNKHGLRDAGMVNVLRDAAAVFDPLSAHSFIGKPITDNHPTVAVNAKNWRDHARGTVMGAKWEEGGYLAFDLMLTDADTIDAVDAGKRELSNGYAAELQFGDFDGPGGVKCVAKQIAIKGNHVAIVDRGRAGPSCAITDAARCDSAPRSIFDSLTTDGAAEAIAWLKKAIALHKKHMDGTAPTTGSDGEKSQMLMMTQMKNALSELESGSSGKSMKMDQSTYGAPAMKTMLIDGLTVDVSNADTAEATIKTLIAARDAAGAKVAGLETQVVTLTTDKATLEKQVKELTDAKPTPAQLRDAAKQFSQVVEKAKALGITVTDSMDETAIMKAAVTKHVGDAAKDWTDKDISVSFATLKAADSFDPLRQGIIDNAAPGAVTNIANIRDAARAASNR</sequence>
<dbReference type="PIRSF" id="PIRSF029215">
    <property type="entry name" value="UCP029215"/>
    <property type="match status" value="1"/>
</dbReference>
<dbReference type="Pfam" id="PF09979">
    <property type="entry name" value="DUF2213"/>
    <property type="match status" value="1"/>
</dbReference>
<dbReference type="InterPro" id="IPR016913">
    <property type="entry name" value="UCP029215"/>
</dbReference>
<evidence type="ECO:0008006" key="4">
    <source>
        <dbReference type="Google" id="ProtNLM"/>
    </source>
</evidence>
<evidence type="ECO:0000256" key="1">
    <source>
        <dbReference type="SAM" id="Coils"/>
    </source>
</evidence>
<accession>A0A7W6LRI1</accession>
<keyword evidence="1" id="KW-0175">Coiled coil</keyword>
<protein>
    <recommendedName>
        <fullName evidence="4">DUF2213 domain-containing protein</fullName>
    </recommendedName>
</protein>
<reference evidence="2 3" key="1">
    <citation type="submission" date="2020-08" db="EMBL/GenBank/DDBJ databases">
        <title>Genomic Encyclopedia of Type Strains, Phase IV (KMG-IV): sequencing the most valuable type-strain genomes for metagenomic binning, comparative biology and taxonomic classification.</title>
        <authorList>
            <person name="Goeker M."/>
        </authorList>
    </citation>
    <scope>NUCLEOTIDE SEQUENCE [LARGE SCALE GENOMIC DNA]</scope>
    <source>
        <strain evidence="2 3">DSM 19371</strain>
    </source>
</reference>
<evidence type="ECO:0000313" key="2">
    <source>
        <dbReference type="EMBL" id="MBB4147986.1"/>
    </source>
</evidence>
<proteinExistence type="predicted"/>
<keyword evidence="3" id="KW-1185">Reference proteome</keyword>
<gene>
    <name evidence="2" type="ORF">GGQ90_001764</name>
</gene>
<dbReference type="EMBL" id="JACIEU010000006">
    <property type="protein sequence ID" value="MBB4147986.1"/>
    <property type="molecule type" value="Genomic_DNA"/>
</dbReference>
<dbReference type="Proteomes" id="UP000590524">
    <property type="component" value="Unassembled WGS sequence"/>
</dbReference>
<dbReference type="RefSeq" id="WP_223178163.1">
    <property type="nucleotide sequence ID" value="NZ_JACIEU010000006.1"/>
</dbReference>
<organism evidence="2 3">
    <name type="scientific">Sphingobium scionense</name>
    <dbReference type="NCBI Taxonomy" id="1404341"/>
    <lineage>
        <taxon>Bacteria</taxon>
        <taxon>Pseudomonadati</taxon>
        <taxon>Pseudomonadota</taxon>
        <taxon>Alphaproteobacteria</taxon>
        <taxon>Sphingomonadales</taxon>
        <taxon>Sphingomonadaceae</taxon>
        <taxon>Sphingobium</taxon>
    </lineage>
</organism>